<dbReference type="Proteomes" id="UP001341820">
    <property type="component" value="Unassembled WGS sequence"/>
</dbReference>
<dbReference type="RefSeq" id="WP_328236590.1">
    <property type="nucleotide sequence ID" value="NZ_JAROAS010000006.1"/>
</dbReference>
<evidence type="ECO:0000313" key="2">
    <source>
        <dbReference type="EMBL" id="MED4127272.1"/>
    </source>
</evidence>
<proteinExistence type="predicted"/>
<organism evidence="2 3">
    <name type="scientific">Shouchella miscanthi</name>
    <dbReference type="NCBI Taxonomy" id="2598861"/>
    <lineage>
        <taxon>Bacteria</taxon>
        <taxon>Bacillati</taxon>
        <taxon>Bacillota</taxon>
        <taxon>Bacilli</taxon>
        <taxon>Bacillales</taxon>
        <taxon>Bacillaceae</taxon>
        <taxon>Shouchella</taxon>
    </lineage>
</organism>
<comment type="caution">
    <text evidence="2">The sequence shown here is derived from an EMBL/GenBank/DDBJ whole genome shotgun (WGS) entry which is preliminary data.</text>
</comment>
<dbReference type="Pfam" id="PF19610">
    <property type="entry name" value="DUF6115"/>
    <property type="match status" value="1"/>
</dbReference>
<sequence length="134" mass="15431">MGIWISLLILAVVGLGLKIAKLQHQVNQRLTKEELEEALALFLHDIKKDNEIVIDAFHHQLNRTNEKQSTSVDVKTDTTRSTEKQPELNRDQVVDRIRTYQRNGHHAADIAKTLKIGIREVELIQHVNKQNQNN</sequence>
<dbReference type="EMBL" id="JAROAS010000006">
    <property type="protein sequence ID" value="MED4127272.1"/>
    <property type="molecule type" value="Genomic_DNA"/>
</dbReference>
<reference evidence="2 3" key="1">
    <citation type="submission" date="2023-03" db="EMBL/GenBank/DDBJ databases">
        <title>Bacillus Genome Sequencing.</title>
        <authorList>
            <person name="Dunlap C."/>
        </authorList>
    </citation>
    <scope>NUCLEOTIDE SEQUENCE [LARGE SCALE GENOMIC DNA]</scope>
    <source>
        <strain evidence="2 3">B-4107</strain>
    </source>
</reference>
<evidence type="ECO:0000256" key="1">
    <source>
        <dbReference type="SAM" id="MobiDB-lite"/>
    </source>
</evidence>
<feature type="compositionally biased region" description="Basic and acidic residues" evidence="1">
    <location>
        <begin position="74"/>
        <end position="87"/>
    </location>
</feature>
<evidence type="ECO:0008006" key="4">
    <source>
        <dbReference type="Google" id="ProtNLM"/>
    </source>
</evidence>
<gene>
    <name evidence="2" type="ORF">P5F74_03890</name>
</gene>
<protein>
    <recommendedName>
        <fullName evidence="4">DUF2802 domain-containing protein</fullName>
    </recommendedName>
</protein>
<feature type="region of interest" description="Disordered" evidence="1">
    <location>
        <begin position="65"/>
        <end position="87"/>
    </location>
</feature>
<evidence type="ECO:0000313" key="3">
    <source>
        <dbReference type="Proteomes" id="UP001341820"/>
    </source>
</evidence>
<accession>A0ABU6NGC8</accession>
<dbReference type="InterPro" id="IPR046118">
    <property type="entry name" value="DUF6115"/>
</dbReference>
<name>A0ABU6NGC8_9BACI</name>
<keyword evidence="3" id="KW-1185">Reference proteome</keyword>